<dbReference type="OrthoDB" id="1274006at2"/>
<gene>
    <name evidence="2" type="ORF">FUA48_07285</name>
</gene>
<reference evidence="2 3" key="1">
    <citation type="submission" date="2019-08" db="EMBL/GenBank/DDBJ databases">
        <title>Flavobacterium alkalisoli sp. nov., isolated from rhizosphere soil of Suaeda salsa.</title>
        <authorList>
            <person name="Sun J.-Q."/>
            <person name="Xu L."/>
        </authorList>
    </citation>
    <scope>NUCLEOTIDE SEQUENCE [LARGE SCALE GENOMIC DNA]</scope>
    <source>
        <strain evidence="2 3">XS-5</strain>
    </source>
</reference>
<keyword evidence="3" id="KW-1185">Reference proteome</keyword>
<keyword evidence="1" id="KW-0732">Signal</keyword>
<evidence type="ECO:0000313" key="3">
    <source>
        <dbReference type="Proteomes" id="UP000321222"/>
    </source>
</evidence>
<dbReference type="EMBL" id="CP042831">
    <property type="protein sequence ID" value="QEE49389.1"/>
    <property type="molecule type" value="Genomic_DNA"/>
</dbReference>
<feature type="chain" id="PRO_5022928055" description="DUF4348 domain-containing protein" evidence="1">
    <location>
        <begin position="19"/>
        <end position="235"/>
    </location>
</feature>
<dbReference type="KEGG" id="fak:FUA48_07285"/>
<evidence type="ECO:0000256" key="1">
    <source>
        <dbReference type="SAM" id="SignalP"/>
    </source>
</evidence>
<sequence>MKKIALFAALLFSGVLFAQSTDINDYKYVVLPKHFDFLSEKNQYNMNDITKMLFEKKGFEVYFEGDEMPFELKMDKCKALYGDLLLDSKLLSTQITIVLKNCVDQEVFKSLEGKSKEKELRRAYYESLRDASKSLDATDYKFKGESATPHQASEEKEPVVQNRDNQLYAKPTSYGYELIDKSQKTVLKMYKTSQPDSYSAKMEDITGVVFKRDGSWVFEYYLNDEPVSQVLNIKF</sequence>
<name>A0A5B9FT68_9FLAO</name>
<protein>
    <recommendedName>
        <fullName evidence="4">DUF4348 domain-containing protein</fullName>
    </recommendedName>
</protein>
<proteinExistence type="predicted"/>
<organism evidence="2 3">
    <name type="scientific">Flavobacterium alkalisoli</name>
    <dbReference type="NCBI Taxonomy" id="2602769"/>
    <lineage>
        <taxon>Bacteria</taxon>
        <taxon>Pseudomonadati</taxon>
        <taxon>Bacteroidota</taxon>
        <taxon>Flavobacteriia</taxon>
        <taxon>Flavobacteriales</taxon>
        <taxon>Flavobacteriaceae</taxon>
        <taxon>Flavobacterium</taxon>
    </lineage>
</organism>
<evidence type="ECO:0008006" key="4">
    <source>
        <dbReference type="Google" id="ProtNLM"/>
    </source>
</evidence>
<dbReference type="AlphaFoldDB" id="A0A5B9FT68"/>
<dbReference type="RefSeq" id="WP_147582929.1">
    <property type="nucleotide sequence ID" value="NZ_CP042831.1"/>
</dbReference>
<feature type="signal peptide" evidence="1">
    <location>
        <begin position="1"/>
        <end position="18"/>
    </location>
</feature>
<dbReference type="Proteomes" id="UP000321222">
    <property type="component" value="Chromosome"/>
</dbReference>
<accession>A0A5B9FT68</accession>
<evidence type="ECO:0000313" key="2">
    <source>
        <dbReference type="EMBL" id="QEE49389.1"/>
    </source>
</evidence>